<protein>
    <submittedName>
        <fullName evidence="1">Discoidin domain-containing protein</fullName>
    </submittedName>
</protein>
<sequence length="172" mass="18112">MIILRKKAASVSPSLIPGTIFQFVGLSINAGSAANVTNGSGLTPATPALTGVHANYTTSNGVQSANTPVYPVSLLFTFPNIYWVTGMSFWQVTGTPSGNGIRSVSIQSSLDNSSWISAPNGSLEFPFGGSIPSNPIVISWAPVQARFIRFLVNSVWGGTRVNLSEVQFAGYL</sequence>
<proteinExistence type="predicted"/>
<dbReference type="EMBL" id="MT840186">
    <property type="protein sequence ID" value="QNL31602.1"/>
    <property type="molecule type" value="Genomic_DNA"/>
</dbReference>
<dbReference type="Gene3D" id="2.60.120.260">
    <property type="entry name" value="Galactose-binding domain-like"/>
    <property type="match status" value="1"/>
</dbReference>
<evidence type="ECO:0000313" key="1">
    <source>
        <dbReference type="EMBL" id="QNL31602.1"/>
    </source>
</evidence>
<accession>A0A7G9A4C9</accession>
<name>A0A7G9A4C9_9VIRU</name>
<organism evidence="1">
    <name type="scientific">Bacteriophage sp</name>
    <dbReference type="NCBI Taxonomy" id="38018"/>
    <lineage>
        <taxon>Viruses</taxon>
    </lineage>
</organism>
<dbReference type="InterPro" id="IPR008979">
    <property type="entry name" value="Galactose-bd-like_sf"/>
</dbReference>
<reference evidence="1" key="1">
    <citation type="submission" date="2020-07" db="EMBL/GenBank/DDBJ databases">
        <title>Dissolved microcystin release linked to lysis of a Microcystis spp. bloom in Lake Erie (USA) attributed to a novel cyanophage.</title>
        <authorList>
            <person name="McKindles K.M."/>
            <person name="Manes M.A."/>
            <person name="DeMarco J.R."/>
            <person name="McClure A."/>
            <person name="McKay R.M."/>
            <person name="Davis T.W."/>
            <person name="Bullerjahn G.S."/>
        </authorList>
    </citation>
    <scope>NUCLEOTIDE SEQUENCE</scope>
</reference>
<dbReference type="SUPFAM" id="SSF49785">
    <property type="entry name" value="Galactose-binding domain-like"/>
    <property type="match status" value="1"/>
</dbReference>